<feature type="transmembrane region" description="Helical" evidence="1">
    <location>
        <begin position="33"/>
        <end position="53"/>
    </location>
</feature>
<accession>A0A218YY15</accession>
<keyword evidence="1" id="KW-0472">Membrane</keyword>
<evidence type="ECO:0000256" key="1">
    <source>
        <dbReference type="SAM" id="Phobius"/>
    </source>
</evidence>
<evidence type="ECO:0000313" key="2">
    <source>
        <dbReference type="EMBL" id="OWO99914.1"/>
    </source>
</evidence>
<protein>
    <submittedName>
        <fullName evidence="2">Uncharacterized protein</fullName>
    </submittedName>
</protein>
<organism evidence="2 3">
    <name type="scientific">Diplocarpon coronariae</name>
    <dbReference type="NCBI Taxonomy" id="2795749"/>
    <lineage>
        <taxon>Eukaryota</taxon>
        <taxon>Fungi</taxon>
        <taxon>Dikarya</taxon>
        <taxon>Ascomycota</taxon>
        <taxon>Pezizomycotina</taxon>
        <taxon>Leotiomycetes</taxon>
        <taxon>Helotiales</taxon>
        <taxon>Drepanopezizaceae</taxon>
        <taxon>Diplocarpon</taxon>
    </lineage>
</organism>
<keyword evidence="1" id="KW-1133">Transmembrane helix</keyword>
<dbReference type="AlphaFoldDB" id="A0A218YY15"/>
<dbReference type="Proteomes" id="UP000242519">
    <property type="component" value="Unassembled WGS sequence"/>
</dbReference>
<comment type="caution">
    <text evidence="2">The sequence shown here is derived from an EMBL/GenBank/DDBJ whole genome shotgun (WGS) entry which is preliminary data.</text>
</comment>
<reference evidence="2 3" key="1">
    <citation type="submission" date="2017-04" db="EMBL/GenBank/DDBJ databases">
        <title>Draft genome sequence of Marssonina coronaria NL1: causal agent of apple blotch.</title>
        <authorList>
            <person name="Cheng Q."/>
        </authorList>
    </citation>
    <scope>NUCLEOTIDE SEQUENCE [LARGE SCALE GENOMIC DNA]</scope>
    <source>
        <strain evidence="2 3">NL1</strain>
    </source>
</reference>
<dbReference type="InParanoid" id="A0A218YY15"/>
<dbReference type="EMBL" id="MZNU01000341">
    <property type="protein sequence ID" value="OWO99914.1"/>
    <property type="molecule type" value="Genomic_DNA"/>
</dbReference>
<name>A0A218YY15_9HELO</name>
<sequence length="56" mass="6210">MACADVGHIYAVWAIWPGRLAAAELPSWTSDEWINYGSLFAGLGLRILFLLGFGRR</sequence>
<keyword evidence="3" id="KW-1185">Reference proteome</keyword>
<keyword evidence="1" id="KW-0812">Transmembrane</keyword>
<dbReference type="OrthoDB" id="3587182at2759"/>
<gene>
    <name evidence="2" type="ORF">B2J93_8534</name>
</gene>
<proteinExistence type="predicted"/>
<evidence type="ECO:0000313" key="3">
    <source>
        <dbReference type="Proteomes" id="UP000242519"/>
    </source>
</evidence>